<reference evidence="1" key="1">
    <citation type="submission" date="2022-03" db="EMBL/GenBank/DDBJ databases">
        <title>Genomic analyses of argali, domestic sheep and their hybrids provide insights into chromosomal evolution, heterosis and genetic basis of agronomic traits.</title>
        <authorList>
            <person name="Li M."/>
        </authorList>
    </citation>
    <scope>NUCLEOTIDE SEQUENCE</scope>
    <source>
        <strain evidence="1">F1 hybrid</strain>
    </source>
</reference>
<keyword evidence="2" id="KW-1185">Reference proteome</keyword>
<name>A0ACB9V871_9CETA</name>
<protein>
    <submittedName>
        <fullName evidence="1">Uncharacterized protein</fullName>
    </submittedName>
</protein>
<comment type="caution">
    <text evidence="1">The sequence shown here is derived from an EMBL/GenBank/DDBJ whole genome shotgun (WGS) entry which is preliminary data.</text>
</comment>
<organism evidence="1 2">
    <name type="scientific">Ovis ammon polii x Ovis aries</name>
    <dbReference type="NCBI Taxonomy" id="2918886"/>
    <lineage>
        <taxon>Eukaryota</taxon>
        <taxon>Metazoa</taxon>
        <taxon>Chordata</taxon>
        <taxon>Craniata</taxon>
        <taxon>Vertebrata</taxon>
        <taxon>Euteleostomi</taxon>
        <taxon>Mammalia</taxon>
        <taxon>Eutheria</taxon>
        <taxon>Laurasiatheria</taxon>
        <taxon>Artiodactyla</taxon>
        <taxon>Ruminantia</taxon>
        <taxon>Pecora</taxon>
        <taxon>Bovidae</taxon>
        <taxon>Caprinae</taxon>
        <taxon>Ovis</taxon>
    </lineage>
</organism>
<evidence type="ECO:0000313" key="1">
    <source>
        <dbReference type="EMBL" id="KAI4585907.1"/>
    </source>
</evidence>
<sequence>MVVVPGCQDILALVGRIDPSRLTLYEVVQECPTPTEELNICKEQLLKREEEIAVLKVERSNTRMIPKENNQEKILMDGVFDVNHEQENMPSANGKASPWSHSLSGSHLTIQSVRGCWDLSPVHHRPSDSSLSHEEDLAKVIKLQEFIDKLSQEQNQMKERLAALSVQVTELEEDLNTARKDLLKSEEVNMKLQRDVHEVSDKGCVCSEVECGFLVLLVISALGWLRESDDVCGARSLGKMGACCVGSAEAALLGHLL</sequence>
<proteinExistence type="predicted"/>
<evidence type="ECO:0000313" key="2">
    <source>
        <dbReference type="Proteomes" id="UP001057279"/>
    </source>
</evidence>
<dbReference type="Proteomes" id="UP001057279">
    <property type="component" value="Linkage Group LG04"/>
</dbReference>
<dbReference type="EMBL" id="CM043029">
    <property type="protein sequence ID" value="KAI4585907.1"/>
    <property type="molecule type" value="Genomic_DNA"/>
</dbReference>
<accession>A0ACB9V871</accession>
<gene>
    <name evidence="1" type="ORF">MJG53_006141</name>
</gene>